<accession>A0A9W7TIC0</accession>
<dbReference type="Pfam" id="PF01223">
    <property type="entry name" value="Endonuclease_NS"/>
    <property type="match status" value="1"/>
</dbReference>
<feature type="domain" description="DNA/RNA non-specific endonuclease/pyrophosphatase/phosphodiesterase" evidence="3">
    <location>
        <begin position="55"/>
        <end position="253"/>
    </location>
</feature>
<dbReference type="InterPro" id="IPR044929">
    <property type="entry name" value="DNA/RNA_non-sp_Endonuclease_sf"/>
</dbReference>
<dbReference type="SMART" id="SM00477">
    <property type="entry name" value="NUC"/>
    <property type="match status" value="1"/>
</dbReference>
<dbReference type="SUPFAM" id="SSF54060">
    <property type="entry name" value="His-Me finger endonucleases"/>
    <property type="match status" value="1"/>
</dbReference>
<evidence type="ECO:0000313" key="4">
    <source>
        <dbReference type="EMBL" id="KAI7797444.1"/>
    </source>
</evidence>
<dbReference type="Gene3D" id="3.40.570.10">
    <property type="entry name" value="Extracellular Endonuclease, subunit A"/>
    <property type="match status" value="1"/>
</dbReference>
<keyword evidence="1" id="KW-0732">Signal</keyword>
<evidence type="ECO:0000259" key="3">
    <source>
        <dbReference type="SMART" id="SM00892"/>
    </source>
</evidence>
<dbReference type="InterPro" id="IPR020821">
    <property type="entry name" value="ENPP1-3/EXOG-like_nuc-like"/>
</dbReference>
<dbReference type="GO" id="GO:0004519">
    <property type="term" value="F:endonuclease activity"/>
    <property type="evidence" value="ECO:0007669"/>
    <property type="project" value="UniProtKB-KW"/>
</dbReference>
<dbReference type="InterPro" id="IPR044925">
    <property type="entry name" value="His-Me_finger_sf"/>
</dbReference>
<dbReference type="AlphaFoldDB" id="A0A9W7TIC0"/>
<dbReference type="GO" id="GO:0003676">
    <property type="term" value="F:nucleic acid binding"/>
    <property type="evidence" value="ECO:0007669"/>
    <property type="project" value="InterPro"/>
</dbReference>
<dbReference type="SMART" id="SM00892">
    <property type="entry name" value="Endonuclease_NS"/>
    <property type="match status" value="1"/>
</dbReference>
<dbReference type="GO" id="GO:0046872">
    <property type="term" value="F:metal ion binding"/>
    <property type="evidence" value="ECO:0007669"/>
    <property type="project" value="InterPro"/>
</dbReference>
<dbReference type="GO" id="GO:0016787">
    <property type="term" value="F:hydrolase activity"/>
    <property type="evidence" value="ECO:0007669"/>
    <property type="project" value="InterPro"/>
</dbReference>
<dbReference type="InterPro" id="IPR039015">
    <property type="entry name" value="ENDOD1"/>
</dbReference>
<keyword evidence="4" id="KW-0255">Endonuclease</keyword>
<reference evidence="4" key="1">
    <citation type="submission" date="2021-02" db="EMBL/GenBank/DDBJ databases">
        <title>Comparative genomics reveals that relaxation of natural selection precedes convergent phenotypic evolution of cavefish.</title>
        <authorList>
            <person name="Peng Z."/>
        </authorList>
    </citation>
    <scope>NUCLEOTIDE SEQUENCE</scope>
    <source>
        <tissue evidence="4">Muscle</tissue>
    </source>
</reference>
<dbReference type="EMBL" id="JAFHDT010000017">
    <property type="protein sequence ID" value="KAI7797444.1"/>
    <property type="molecule type" value="Genomic_DNA"/>
</dbReference>
<feature type="signal peptide" evidence="1">
    <location>
        <begin position="1"/>
        <end position="18"/>
    </location>
</feature>
<organism evidence="4 5">
    <name type="scientific">Triplophysa rosa</name>
    <name type="common">Cave loach</name>
    <dbReference type="NCBI Taxonomy" id="992332"/>
    <lineage>
        <taxon>Eukaryota</taxon>
        <taxon>Metazoa</taxon>
        <taxon>Chordata</taxon>
        <taxon>Craniata</taxon>
        <taxon>Vertebrata</taxon>
        <taxon>Euteleostomi</taxon>
        <taxon>Actinopterygii</taxon>
        <taxon>Neopterygii</taxon>
        <taxon>Teleostei</taxon>
        <taxon>Ostariophysi</taxon>
        <taxon>Cypriniformes</taxon>
        <taxon>Nemacheilidae</taxon>
        <taxon>Triplophysa</taxon>
    </lineage>
</organism>
<dbReference type="PANTHER" id="PTHR21472:SF30">
    <property type="entry name" value="ENDONUCLEASE DOMAIN-CONTAINING 1 PROTEIN-RELATED"/>
    <property type="match status" value="1"/>
</dbReference>
<gene>
    <name evidence="4" type="ORF">IRJ41_006871</name>
</gene>
<comment type="caution">
    <text evidence="4">The sequence shown here is derived from an EMBL/GenBank/DDBJ whole genome shotgun (WGS) entry which is preliminary data.</text>
</comment>
<evidence type="ECO:0000313" key="5">
    <source>
        <dbReference type="Proteomes" id="UP001059041"/>
    </source>
</evidence>
<sequence length="273" mass="30921">MTFFLPVVVLWLLSGASAKVVTTFENQCDEFFVNKKTPIIIPTPAFQNICQMLNGVVYYATLYDTSNKIPLYSAYKFEVLIKCERPNAWYIEPQLDDNNAGADMALQCTKDGGKQALNDDYVNSHYDKGHLAPVYQASSNQCAKATFTLTNAAPQNKSFNRGQWRVTEKNIANYLNNNCKPYTKYIVTGVVPGKKKIGKNVTVPSHFWTEYCCLDNNNKCQFSQGYIGVNKNDPVQQMNVSALEKLLANLYNFTSFQLFASSTKPTRKRKIRF</sequence>
<feature type="chain" id="PRO_5040826187" evidence="1">
    <location>
        <begin position="19"/>
        <end position="273"/>
    </location>
</feature>
<keyword evidence="4" id="KW-0540">Nuclease</keyword>
<keyword evidence="4" id="KW-0378">Hydrolase</keyword>
<evidence type="ECO:0000259" key="2">
    <source>
        <dbReference type="SMART" id="SM00477"/>
    </source>
</evidence>
<proteinExistence type="predicted"/>
<dbReference type="Proteomes" id="UP001059041">
    <property type="component" value="Linkage Group LG17"/>
</dbReference>
<feature type="domain" description="ENPP1-3/EXOG-like endonuclease/phosphodiesterase" evidence="2">
    <location>
        <begin position="56"/>
        <end position="266"/>
    </location>
</feature>
<keyword evidence="5" id="KW-1185">Reference proteome</keyword>
<dbReference type="PANTHER" id="PTHR21472">
    <property type="entry name" value="ENDONUCLEASE DOMAIN-CONTAINING 1 PROTEIN ENDOD1"/>
    <property type="match status" value="1"/>
</dbReference>
<name>A0A9W7TIC0_TRIRA</name>
<dbReference type="InterPro" id="IPR001604">
    <property type="entry name" value="Endo_G_ENPP1-like_dom"/>
</dbReference>
<protein>
    <submittedName>
        <fullName evidence="4">Endonuclease domain-containing 1 protein-like</fullName>
    </submittedName>
</protein>
<evidence type="ECO:0000256" key="1">
    <source>
        <dbReference type="SAM" id="SignalP"/>
    </source>
</evidence>